<evidence type="ECO:0000256" key="2">
    <source>
        <dbReference type="ARBA" id="ARBA00022723"/>
    </source>
</evidence>
<dbReference type="Pfam" id="PF04828">
    <property type="entry name" value="GFA"/>
    <property type="match status" value="1"/>
</dbReference>
<accession>A0A8D3Y0C2</accession>
<dbReference type="PANTHER" id="PTHR33337">
    <property type="entry name" value="GFA DOMAIN-CONTAINING PROTEIN"/>
    <property type="match status" value="1"/>
</dbReference>
<reference evidence="8" key="1">
    <citation type="submission" date="2014-03" db="EMBL/GenBank/DDBJ databases">
        <title>Complete genome of Pseudomonas balearica DSM 6083T, a sewage water isolate from an enrichment with 2-methylnaphthalene.</title>
        <authorList>
            <person name="Salva-Serra F."/>
            <person name="Jaen-Luchoro D."/>
            <person name="Busquets A."/>
            <person name="Pena A."/>
            <person name="Gomila M."/>
            <person name="Bosch R."/>
            <person name="Nogales B."/>
            <person name="Garcia-Valdes E."/>
            <person name="Lalucat J."/>
            <person name="Bennasar A."/>
        </authorList>
    </citation>
    <scope>NUCLEOTIDE SEQUENCE [LARGE SCALE GENOMIC DNA]</scope>
    <source>
        <strain evidence="8">DSM 6083</strain>
    </source>
</reference>
<evidence type="ECO:0000313" key="9">
    <source>
        <dbReference type="Proteomes" id="UP000182276"/>
    </source>
</evidence>
<comment type="similarity">
    <text evidence="1">Belongs to the Gfa family.</text>
</comment>
<reference evidence="7 9" key="2">
    <citation type="submission" date="2016-10" db="EMBL/GenBank/DDBJ databases">
        <authorList>
            <person name="Varghese N."/>
            <person name="Submissions S."/>
        </authorList>
    </citation>
    <scope>NUCLEOTIDE SEQUENCE [LARGE SCALE GENOMIC DNA]</scope>
    <source>
        <strain evidence="7 9">DSM 6083</strain>
    </source>
</reference>
<dbReference type="InterPro" id="IPR006913">
    <property type="entry name" value="CENP-V/GFA"/>
</dbReference>
<proteinExistence type="inferred from homology"/>
<dbReference type="AlphaFoldDB" id="A0A8D3Y0C2"/>
<dbReference type="InterPro" id="IPR011057">
    <property type="entry name" value="Mss4-like_sf"/>
</dbReference>
<dbReference type="PANTHER" id="PTHR33337:SF40">
    <property type="entry name" value="CENP-V_GFA DOMAIN-CONTAINING PROTEIN-RELATED"/>
    <property type="match status" value="1"/>
</dbReference>
<dbReference type="Proteomes" id="UP000182276">
    <property type="component" value="Unassembled WGS sequence"/>
</dbReference>
<dbReference type="GeneID" id="77259776"/>
<evidence type="ECO:0000256" key="1">
    <source>
        <dbReference type="ARBA" id="ARBA00005495"/>
    </source>
</evidence>
<keyword evidence="3" id="KW-0862">Zinc</keyword>
<protein>
    <submittedName>
        <fullName evidence="7">Uncharacterized conserved protein</fullName>
    </submittedName>
</protein>
<dbReference type="Proteomes" id="UP000031271">
    <property type="component" value="Chromosome"/>
</dbReference>
<dbReference type="GO" id="GO:0016846">
    <property type="term" value="F:carbon-sulfur lyase activity"/>
    <property type="evidence" value="ECO:0007669"/>
    <property type="project" value="InterPro"/>
</dbReference>
<name>A0A8D3Y0C2_9GAMM</name>
<sequence>MQTHTGSCLCGVVRYRIDAPINAVSHCHCKMCRKAHGAAFASYAGVPLDAFHLLSGKDQLGVYHSSEHVTRTFCIRCGSNLQFVDNREHELGVAVGTLDSPLPPPTQSHIYVGSKADWYEIADDLPQHPADS</sequence>
<evidence type="ECO:0000256" key="3">
    <source>
        <dbReference type="ARBA" id="ARBA00022833"/>
    </source>
</evidence>
<dbReference type="EMBL" id="CP007511">
    <property type="protein sequence ID" value="AJE14913.1"/>
    <property type="molecule type" value="Genomic_DNA"/>
</dbReference>
<evidence type="ECO:0000259" key="5">
    <source>
        <dbReference type="PROSITE" id="PS51891"/>
    </source>
</evidence>
<dbReference type="EMBL" id="FNHO01000004">
    <property type="protein sequence ID" value="SDM33394.1"/>
    <property type="molecule type" value="Genomic_DNA"/>
</dbReference>
<organism evidence="6 8">
    <name type="scientific">Stutzerimonas balearica DSM 6083</name>
    <dbReference type="NCBI Taxonomy" id="1123016"/>
    <lineage>
        <taxon>Bacteria</taxon>
        <taxon>Pseudomonadati</taxon>
        <taxon>Pseudomonadota</taxon>
        <taxon>Gammaproteobacteria</taxon>
        <taxon>Pseudomonadales</taxon>
        <taxon>Pseudomonadaceae</taxon>
        <taxon>Stutzerimonas</taxon>
    </lineage>
</organism>
<feature type="domain" description="CENP-V/GFA" evidence="5">
    <location>
        <begin position="4"/>
        <end position="120"/>
    </location>
</feature>
<evidence type="ECO:0000313" key="7">
    <source>
        <dbReference type="EMBL" id="SDM33394.1"/>
    </source>
</evidence>
<reference evidence="6 8" key="3">
    <citation type="journal article" name="Genome Announc.">
        <title>Complete Genome Sequence of Pseudomonas balearica DSM 6083T.</title>
        <authorList>
            <person name="Bennasar-Figueras A."/>
            <person name="Salva-Serra F."/>
            <person name="Jaen-Luchoro D."/>
            <person name="Segui C."/>
            <person name="Aliaga F."/>
            <person name="Busquets A."/>
            <person name="Gomila M."/>
            <person name="Moore E.R."/>
            <person name="Lalucat J."/>
        </authorList>
    </citation>
    <scope>NUCLEOTIDE SEQUENCE [LARGE SCALE GENOMIC DNA]</scope>
    <source>
        <strain evidence="8">DSM 6083</strain>
        <strain evidence="6">DSM6083</strain>
    </source>
</reference>
<evidence type="ECO:0000256" key="4">
    <source>
        <dbReference type="ARBA" id="ARBA00023239"/>
    </source>
</evidence>
<dbReference type="KEGG" id="pbm:CL52_07575"/>
<dbReference type="Gene3D" id="3.90.1590.10">
    <property type="entry name" value="glutathione-dependent formaldehyde- activating enzyme (gfa)"/>
    <property type="match status" value="1"/>
</dbReference>
<keyword evidence="4" id="KW-0456">Lyase</keyword>
<gene>
    <name evidence="6" type="ORF">CL52_07575</name>
    <name evidence="7" type="ORF">SAMN05660875_10452</name>
</gene>
<evidence type="ECO:0000313" key="8">
    <source>
        <dbReference type="Proteomes" id="UP000031271"/>
    </source>
</evidence>
<keyword evidence="2" id="KW-0479">Metal-binding</keyword>
<dbReference type="PROSITE" id="PS51891">
    <property type="entry name" value="CENP_V_GFA"/>
    <property type="match status" value="1"/>
</dbReference>
<evidence type="ECO:0000313" key="6">
    <source>
        <dbReference type="EMBL" id="AJE14913.1"/>
    </source>
</evidence>
<keyword evidence="9" id="KW-1185">Reference proteome</keyword>
<dbReference type="GO" id="GO:0046872">
    <property type="term" value="F:metal ion binding"/>
    <property type="evidence" value="ECO:0007669"/>
    <property type="project" value="UniProtKB-KW"/>
</dbReference>
<dbReference type="RefSeq" id="WP_043219505.1">
    <property type="nucleotide sequence ID" value="NZ_CP007511.1"/>
</dbReference>
<dbReference type="SUPFAM" id="SSF51316">
    <property type="entry name" value="Mss4-like"/>
    <property type="match status" value="1"/>
</dbReference>